<dbReference type="GO" id="GO:0016747">
    <property type="term" value="F:acyltransferase activity, transferring groups other than amino-acyl groups"/>
    <property type="evidence" value="ECO:0007669"/>
    <property type="project" value="InterPro"/>
</dbReference>
<feature type="domain" description="N-acetyltransferase" evidence="2">
    <location>
        <begin position="5"/>
        <end position="180"/>
    </location>
</feature>
<dbReference type="InterPro" id="IPR017255">
    <property type="entry name" value="AcTrfase_GNAT_prd"/>
</dbReference>
<organism evidence="3 4">
    <name type="scientific">Murinocardiopsis flavida</name>
    <dbReference type="NCBI Taxonomy" id="645275"/>
    <lineage>
        <taxon>Bacteria</taxon>
        <taxon>Bacillati</taxon>
        <taxon>Actinomycetota</taxon>
        <taxon>Actinomycetes</taxon>
        <taxon>Streptosporangiales</taxon>
        <taxon>Nocardiopsidaceae</taxon>
        <taxon>Murinocardiopsis</taxon>
    </lineage>
</organism>
<evidence type="ECO:0000259" key="2">
    <source>
        <dbReference type="PROSITE" id="PS51186"/>
    </source>
</evidence>
<dbReference type="PIRSF" id="PIRSF037663">
    <property type="entry name" value="Acetyltransf_GNAT_prd"/>
    <property type="match status" value="1"/>
</dbReference>
<dbReference type="EMBL" id="PYGA01000029">
    <property type="protein sequence ID" value="PSK88757.1"/>
    <property type="molecule type" value="Genomic_DNA"/>
</dbReference>
<evidence type="ECO:0000313" key="3">
    <source>
        <dbReference type="EMBL" id="PSK88757.1"/>
    </source>
</evidence>
<name>A0A2P8CUX0_9ACTN</name>
<dbReference type="Gene3D" id="3.40.630.30">
    <property type="match status" value="1"/>
</dbReference>
<proteinExistence type="predicted"/>
<dbReference type="OrthoDB" id="8593648at2"/>
<keyword evidence="3" id="KW-0689">Ribosomal protein</keyword>
<sequence length="180" mass="18924">MDAHPEIRTARPDDFARIAAVIDDWWGRPMQSAVPRLFLDHFHPTSLAADIADTGNRGDGGGGGDGGDGGDGGGGGGGGDGRDGLAGFLIGFPSPAQPDAAYIHFVGISPDHRRTGLGARFYERFFAIAREAGRSRVRAITSPVNTRSAAFHRAMGFTESGPIADYDGPGADRLLFERTL</sequence>
<dbReference type="InterPro" id="IPR016181">
    <property type="entry name" value="Acyl_CoA_acyltransferase"/>
</dbReference>
<dbReference type="CDD" id="cd04301">
    <property type="entry name" value="NAT_SF"/>
    <property type="match status" value="1"/>
</dbReference>
<reference evidence="3 4" key="1">
    <citation type="submission" date="2018-03" db="EMBL/GenBank/DDBJ databases">
        <title>Genomic Encyclopedia of Archaeal and Bacterial Type Strains, Phase II (KMG-II): from individual species to whole genera.</title>
        <authorList>
            <person name="Goeker M."/>
        </authorList>
    </citation>
    <scope>NUCLEOTIDE SEQUENCE [LARGE SCALE GENOMIC DNA]</scope>
    <source>
        <strain evidence="3 4">DSM 45312</strain>
    </source>
</reference>
<dbReference type="RefSeq" id="WP_106586409.1">
    <property type="nucleotide sequence ID" value="NZ_PYGA01000029.1"/>
</dbReference>
<dbReference type="InterPro" id="IPR000182">
    <property type="entry name" value="GNAT_dom"/>
</dbReference>
<dbReference type="GO" id="GO:0005840">
    <property type="term" value="C:ribosome"/>
    <property type="evidence" value="ECO:0007669"/>
    <property type="project" value="UniProtKB-KW"/>
</dbReference>
<dbReference type="PROSITE" id="PS51186">
    <property type="entry name" value="GNAT"/>
    <property type="match status" value="1"/>
</dbReference>
<dbReference type="Pfam" id="PF00583">
    <property type="entry name" value="Acetyltransf_1"/>
    <property type="match status" value="1"/>
</dbReference>
<evidence type="ECO:0000313" key="4">
    <source>
        <dbReference type="Proteomes" id="UP000240542"/>
    </source>
</evidence>
<comment type="caution">
    <text evidence="3">The sequence shown here is derived from an EMBL/GenBank/DDBJ whole genome shotgun (WGS) entry which is preliminary data.</text>
</comment>
<accession>A0A2P8CUX0</accession>
<dbReference type="PANTHER" id="PTHR43072">
    <property type="entry name" value="N-ACETYLTRANSFERASE"/>
    <property type="match status" value="1"/>
</dbReference>
<evidence type="ECO:0000256" key="1">
    <source>
        <dbReference type="SAM" id="MobiDB-lite"/>
    </source>
</evidence>
<feature type="compositionally biased region" description="Gly residues" evidence="1">
    <location>
        <begin position="57"/>
        <end position="79"/>
    </location>
</feature>
<protein>
    <submittedName>
        <fullName evidence="3">Ribosomal protein S18 acetylase RimI-like enzyme</fullName>
    </submittedName>
</protein>
<keyword evidence="4" id="KW-1185">Reference proteome</keyword>
<feature type="region of interest" description="Disordered" evidence="1">
    <location>
        <begin position="50"/>
        <end position="80"/>
    </location>
</feature>
<dbReference type="PANTHER" id="PTHR43072:SF36">
    <property type="entry name" value="RIBOSOMAL-PROTEIN-ALANINE ACETYLTRANSFERASE"/>
    <property type="match status" value="1"/>
</dbReference>
<dbReference type="AlphaFoldDB" id="A0A2P8CUX0"/>
<gene>
    <name evidence="3" type="ORF">CLV63_12946</name>
</gene>
<dbReference type="Proteomes" id="UP000240542">
    <property type="component" value="Unassembled WGS sequence"/>
</dbReference>
<dbReference type="SUPFAM" id="SSF55729">
    <property type="entry name" value="Acyl-CoA N-acyltransferases (Nat)"/>
    <property type="match status" value="1"/>
</dbReference>
<keyword evidence="3" id="KW-0687">Ribonucleoprotein</keyword>